<evidence type="ECO:0000313" key="9">
    <source>
        <dbReference type="Proteomes" id="UP000752696"/>
    </source>
</evidence>
<evidence type="ECO:0000256" key="5">
    <source>
        <dbReference type="PROSITE-ProRule" id="PRU00581"/>
    </source>
</evidence>
<dbReference type="Proteomes" id="UP000752696">
    <property type="component" value="Unassembled WGS sequence"/>
</dbReference>
<dbReference type="GO" id="GO:0016020">
    <property type="term" value="C:membrane"/>
    <property type="evidence" value="ECO:0007669"/>
    <property type="project" value="UniProtKB-SubCell"/>
</dbReference>
<evidence type="ECO:0000256" key="4">
    <source>
        <dbReference type="ARBA" id="ARBA00023136"/>
    </source>
</evidence>
<dbReference type="InterPro" id="IPR008253">
    <property type="entry name" value="Marvel"/>
</dbReference>
<feature type="domain" description="MARVEL" evidence="7">
    <location>
        <begin position="32"/>
        <end position="142"/>
    </location>
</feature>
<feature type="non-terminal residue" evidence="8">
    <location>
        <position position="142"/>
    </location>
</feature>
<protein>
    <recommendedName>
        <fullName evidence="7">MARVEL domain-containing protein</fullName>
    </recommendedName>
</protein>
<name>A0A6V7GZG7_9HYME</name>
<dbReference type="Pfam" id="PF01284">
    <property type="entry name" value="MARVEL"/>
    <property type="match status" value="1"/>
</dbReference>
<keyword evidence="2 5" id="KW-0812">Transmembrane</keyword>
<evidence type="ECO:0000256" key="2">
    <source>
        <dbReference type="ARBA" id="ARBA00022692"/>
    </source>
</evidence>
<feature type="transmembrane region" description="Helical" evidence="6">
    <location>
        <begin position="105"/>
        <end position="126"/>
    </location>
</feature>
<dbReference type="PROSITE" id="PS51225">
    <property type="entry name" value="MARVEL"/>
    <property type="match status" value="1"/>
</dbReference>
<gene>
    <name evidence="8" type="ORF">MHI_LOCUS236833</name>
</gene>
<evidence type="ECO:0000256" key="6">
    <source>
        <dbReference type="SAM" id="Phobius"/>
    </source>
</evidence>
<dbReference type="AlphaFoldDB" id="A0A6V7GZG7"/>
<dbReference type="EMBL" id="CAJDYZ010004421">
    <property type="protein sequence ID" value="CAD1471380.1"/>
    <property type="molecule type" value="Genomic_DNA"/>
</dbReference>
<feature type="non-terminal residue" evidence="8">
    <location>
        <position position="1"/>
    </location>
</feature>
<keyword evidence="4 5" id="KW-0472">Membrane</keyword>
<evidence type="ECO:0000259" key="7">
    <source>
        <dbReference type="PROSITE" id="PS51225"/>
    </source>
</evidence>
<evidence type="ECO:0000313" key="8">
    <source>
        <dbReference type="EMBL" id="CAD1471380.1"/>
    </source>
</evidence>
<organism evidence="8 9">
    <name type="scientific">Heterotrigona itama</name>
    <dbReference type="NCBI Taxonomy" id="395501"/>
    <lineage>
        <taxon>Eukaryota</taxon>
        <taxon>Metazoa</taxon>
        <taxon>Ecdysozoa</taxon>
        <taxon>Arthropoda</taxon>
        <taxon>Hexapoda</taxon>
        <taxon>Insecta</taxon>
        <taxon>Pterygota</taxon>
        <taxon>Neoptera</taxon>
        <taxon>Endopterygota</taxon>
        <taxon>Hymenoptera</taxon>
        <taxon>Apocrita</taxon>
        <taxon>Aculeata</taxon>
        <taxon>Apoidea</taxon>
        <taxon>Anthophila</taxon>
        <taxon>Apidae</taxon>
        <taxon>Heterotrigona</taxon>
    </lineage>
</organism>
<accession>A0A6V7GZG7</accession>
<comment type="caution">
    <text evidence="8">The sequence shown here is derived from an EMBL/GenBank/DDBJ whole genome shotgun (WGS) entry which is preliminary data.</text>
</comment>
<proteinExistence type="predicted"/>
<keyword evidence="9" id="KW-1185">Reference proteome</keyword>
<keyword evidence="3 6" id="KW-1133">Transmembrane helix</keyword>
<sequence length="142" mass="15620">RAKKEMTMSHSVTIRTQTVTSGSTAIIVNSGYLKSWSGLIKLLELALGVVCVAIAGHYINIYWITAELFFLLITTTFMIGTFVLLLSCLISLSTSSIISKTVYELLYHAIAFGLYLAASITFIVPVSDRKNQRDYEVLMAAA</sequence>
<dbReference type="OrthoDB" id="6481667at2759"/>
<feature type="transmembrane region" description="Helical" evidence="6">
    <location>
        <begin position="42"/>
        <end position="63"/>
    </location>
</feature>
<feature type="transmembrane region" description="Helical" evidence="6">
    <location>
        <begin position="69"/>
        <end position="93"/>
    </location>
</feature>
<evidence type="ECO:0000256" key="1">
    <source>
        <dbReference type="ARBA" id="ARBA00004141"/>
    </source>
</evidence>
<reference evidence="8" key="1">
    <citation type="submission" date="2020-07" db="EMBL/GenBank/DDBJ databases">
        <authorList>
            <person name="Nazaruddin N."/>
        </authorList>
    </citation>
    <scope>NUCLEOTIDE SEQUENCE</scope>
</reference>
<comment type="subcellular location">
    <subcellularLocation>
        <location evidence="1">Membrane</location>
        <topology evidence="1">Multi-pass membrane protein</topology>
    </subcellularLocation>
</comment>
<evidence type="ECO:0000256" key="3">
    <source>
        <dbReference type="ARBA" id="ARBA00022989"/>
    </source>
</evidence>